<accession>A0A6J6THZ1</accession>
<evidence type="ECO:0000313" key="4">
    <source>
        <dbReference type="EMBL" id="CAB4746434.1"/>
    </source>
</evidence>
<dbReference type="Pfam" id="PF00106">
    <property type="entry name" value="adh_short"/>
    <property type="match status" value="1"/>
</dbReference>
<dbReference type="Gene3D" id="3.40.50.720">
    <property type="entry name" value="NAD(P)-binding Rossmann-like Domain"/>
    <property type="match status" value="1"/>
</dbReference>
<dbReference type="InterPro" id="IPR002347">
    <property type="entry name" value="SDR_fam"/>
</dbReference>
<feature type="domain" description="Ketoreductase" evidence="3">
    <location>
        <begin position="20"/>
        <end position="205"/>
    </location>
</feature>
<dbReference type="EMBL" id="CAEZZE010000034">
    <property type="protein sequence ID" value="CAB4746434.1"/>
    <property type="molecule type" value="Genomic_DNA"/>
</dbReference>
<dbReference type="SMART" id="SM00822">
    <property type="entry name" value="PKS_KR"/>
    <property type="match status" value="1"/>
</dbReference>
<dbReference type="PANTHER" id="PTHR43008:SF4">
    <property type="entry name" value="CHAIN DEHYDROGENASE, PUTATIVE (AFU_ORTHOLOGUE AFUA_4G08710)-RELATED"/>
    <property type="match status" value="1"/>
</dbReference>
<comment type="similarity">
    <text evidence="1">Belongs to the short-chain dehydrogenases/reductases (SDR) family.</text>
</comment>
<keyword evidence="2" id="KW-0560">Oxidoreductase</keyword>
<dbReference type="SUPFAM" id="SSF51735">
    <property type="entry name" value="NAD(P)-binding Rossmann-fold domains"/>
    <property type="match status" value="1"/>
</dbReference>
<gene>
    <name evidence="4" type="ORF">UFOPK2827_00317</name>
</gene>
<evidence type="ECO:0000256" key="2">
    <source>
        <dbReference type="ARBA" id="ARBA00023002"/>
    </source>
</evidence>
<dbReference type="GO" id="GO:0050664">
    <property type="term" value="F:oxidoreductase activity, acting on NAD(P)H, oxygen as acceptor"/>
    <property type="evidence" value="ECO:0007669"/>
    <property type="project" value="TreeGrafter"/>
</dbReference>
<sequence>MPLYPIFETLPAMETTSARPLAVITGGSRGLGFESAKALAQRGFDLALIAKDGAKLESSAKEIQGVNVSTFVCDLEQSEQVRETIAAITQSLPVPQVFMLAHGVMSEKMSKTLRTTDAEWRRVMAINLDSVFQLVNGIAPAMADARNGRIVIFSACLGRMSGPGNAGGLAPYRISKAGVNALVRNLAHETGLGARGLLVDAICPNHSRTDMGGPDAPRSAEEGAATAIWLATRPFNTAGTTDQEKLTGVLWEDQQVVPW</sequence>
<dbReference type="PANTHER" id="PTHR43008">
    <property type="entry name" value="BENZIL REDUCTASE"/>
    <property type="match status" value="1"/>
</dbReference>
<organism evidence="4">
    <name type="scientific">freshwater metagenome</name>
    <dbReference type="NCBI Taxonomy" id="449393"/>
    <lineage>
        <taxon>unclassified sequences</taxon>
        <taxon>metagenomes</taxon>
        <taxon>ecological metagenomes</taxon>
    </lineage>
</organism>
<protein>
    <submittedName>
        <fullName evidence="4">Unannotated protein</fullName>
    </submittedName>
</protein>
<evidence type="ECO:0000259" key="3">
    <source>
        <dbReference type="SMART" id="SM00822"/>
    </source>
</evidence>
<evidence type="ECO:0000256" key="1">
    <source>
        <dbReference type="ARBA" id="ARBA00006484"/>
    </source>
</evidence>
<reference evidence="4" key="1">
    <citation type="submission" date="2020-05" db="EMBL/GenBank/DDBJ databases">
        <authorList>
            <person name="Chiriac C."/>
            <person name="Salcher M."/>
            <person name="Ghai R."/>
            <person name="Kavagutti S V."/>
        </authorList>
    </citation>
    <scope>NUCLEOTIDE SEQUENCE</scope>
</reference>
<name>A0A6J6THZ1_9ZZZZ</name>
<dbReference type="PRINTS" id="PR00081">
    <property type="entry name" value="GDHRDH"/>
</dbReference>
<dbReference type="AlphaFoldDB" id="A0A6J6THZ1"/>
<proteinExistence type="inferred from homology"/>
<dbReference type="InterPro" id="IPR057326">
    <property type="entry name" value="KR_dom"/>
</dbReference>
<dbReference type="InterPro" id="IPR036291">
    <property type="entry name" value="NAD(P)-bd_dom_sf"/>
</dbReference>